<protein>
    <submittedName>
        <fullName evidence="1">Uncharacterized protein</fullName>
    </submittedName>
</protein>
<keyword evidence="2" id="KW-1185">Reference proteome</keyword>
<dbReference type="EMBL" id="JAVFWL010000003">
    <property type="protein sequence ID" value="KAK6739524.1"/>
    <property type="molecule type" value="Genomic_DNA"/>
</dbReference>
<comment type="caution">
    <text evidence="1">The sequence shown here is derived from an EMBL/GenBank/DDBJ whole genome shotgun (WGS) entry which is preliminary data.</text>
</comment>
<organism evidence="1 2">
    <name type="scientific">Necator americanus</name>
    <name type="common">Human hookworm</name>
    <dbReference type="NCBI Taxonomy" id="51031"/>
    <lineage>
        <taxon>Eukaryota</taxon>
        <taxon>Metazoa</taxon>
        <taxon>Ecdysozoa</taxon>
        <taxon>Nematoda</taxon>
        <taxon>Chromadorea</taxon>
        <taxon>Rhabditida</taxon>
        <taxon>Rhabditina</taxon>
        <taxon>Rhabditomorpha</taxon>
        <taxon>Strongyloidea</taxon>
        <taxon>Ancylostomatidae</taxon>
        <taxon>Bunostominae</taxon>
        <taxon>Necator</taxon>
    </lineage>
</organism>
<accession>A0ABR1CMC5</accession>
<gene>
    <name evidence="1" type="primary">Necator_chrIII.g8944</name>
    <name evidence="1" type="ORF">RB195_008179</name>
</gene>
<evidence type="ECO:0000313" key="2">
    <source>
        <dbReference type="Proteomes" id="UP001303046"/>
    </source>
</evidence>
<evidence type="ECO:0000313" key="1">
    <source>
        <dbReference type="EMBL" id="KAK6739524.1"/>
    </source>
</evidence>
<name>A0ABR1CMC5_NECAM</name>
<dbReference type="Proteomes" id="UP001303046">
    <property type="component" value="Unassembled WGS sequence"/>
</dbReference>
<reference evidence="1 2" key="1">
    <citation type="submission" date="2023-08" db="EMBL/GenBank/DDBJ databases">
        <title>A Necator americanus chromosomal reference genome.</title>
        <authorList>
            <person name="Ilik V."/>
            <person name="Petrzelkova K.J."/>
            <person name="Pardy F."/>
            <person name="Fuh T."/>
            <person name="Niatou-Singa F.S."/>
            <person name="Gouil Q."/>
            <person name="Baker L."/>
            <person name="Ritchie M.E."/>
            <person name="Jex A.R."/>
            <person name="Gazzola D."/>
            <person name="Li H."/>
            <person name="Toshio Fujiwara R."/>
            <person name="Zhan B."/>
            <person name="Aroian R.V."/>
            <person name="Pafco B."/>
            <person name="Schwarz E.M."/>
        </authorList>
    </citation>
    <scope>NUCLEOTIDE SEQUENCE [LARGE SCALE GENOMIC DNA]</scope>
    <source>
        <strain evidence="1 2">Aroian</strain>
        <tissue evidence="1">Whole animal</tissue>
    </source>
</reference>
<sequence length="97" mass="11079">MESPRGGVRWPRQDRDSHSTPVMWATIRQNPILEACLKSGTSVLPRDGFKLCFAQGFRQIDPSESLEQKLTQSAIKAATLMKWRQSWKAVPNRHRSS</sequence>
<proteinExistence type="predicted"/>